<feature type="domain" description="Glycosyl transferase CAP10" evidence="1">
    <location>
        <begin position="243"/>
        <end position="530"/>
    </location>
</feature>
<gene>
    <name evidence="2" type="ORF">HII31_09993</name>
</gene>
<reference evidence="2" key="1">
    <citation type="submission" date="2020-04" db="EMBL/GenBank/DDBJ databases">
        <title>Draft genome resource of the tomato pathogen Pseudocercospora fuligena.</title>
        <authorList>
            <person name="Zaccaron A."/>
        </authorList>
    </citation>
    <scope>NUCLEOTIDE SEQUENCE</scope>
    <source>
        <strain evidence="2">PF001</strain>
    </source>
</reference>
<dbReference type="EMBL" id="JABCIY010000205">
    <property type="protein sequence ID" value="KAF7188741.1"/>
    <property type="molecule type" value="Genomic_DNA"/>
</dbReference>
<keyword evidence="3" id="KW-1185">Reference proteome</keyword>
<evidence type="ECO:0000313" key="3">
    <source>
        <dbReference type="Proteomes" id="UP000660729"/>
    </source>
</evidence>
<dbReference type="Pfam" id="PF05686">
    <property type="entry name" value="Glyco_transf_90"/>
    <property type="match status" value="1"/>
</dbReference>
<dbReference type="PANTHER" id="PTHR12203:SF61">
    <property type="entry name" value="CAPSULE PROTEIN"/>
    <property type="match status" value="1"/>
</dbReference>
<evidence type="ECO:0000313" key="2">
    <source>
        <dbReference type="EMBL" id="KAF7188741.1"/>
    </source>
</evidence>
<name>A0A8H6RCT6_9PEZI</name>
<dbReference type="PANTHER" id="PTHR12203">
    <property type="entry name" value="KDEL LYS-ASP-GLU-LEU CONTAINING - RELATED"/>
    <property type="match status" value="1"/>
</dbReference>
<dbReference type="OrthoDB" id="541052at2759"/>
<protein>
    <submittedName>
        <fullName evidence="2">Beta-1,2-xylosyltransferase 1</fullName>
    </submittedName>
</protein>
<dbReference type="InterPro" id="IPR051091">
    <property type="entry name" value="O-Glucosyltr/Glycosyltrsf_90"/>
</dbReference>
<comment type="caution">
    <text evidence="2">The sequence shown here is derived from an EMBL/GenBank/DDBJ whole genome shotgun (WGS) entry which is preliminary data.</text>
</comment>
<dbReference type="InterPro" id="IPR006598">
    <property type="entry name" value="CAP10"/>
</dbReference>
<organism evidence="2 3">
    <name type="scientific">Pseudocercospora fuligena</name>
    <dbReference type="NCBI Taxonomy" id="685502"/>
    <lineage>
        <taxon>Eukaryota</taxon>
        <taxon>Fungi</taxon>
        <taxon>Dikarya</taxon>
        <taxon>Ascomycota</taxon>
        <taxon>Pezizomycotina</taxon>
        <taxon>Dothideomycetes</taxon>
        <taxon>Dothideomycetidae</taxon>
        <taxon>Mycosphaerellales</taxon>
        <taxon>Mycosphaerellaceae</taxon>
        <taxon>Pseudocercospora</taxon>
    </lineage>
</organism>
<sequence length="542" mass="62281">MFIRFGFLGTLLSGCLLLFLFVKFHNVLRNLSVAPSRGPPLLKLEPIAEHPVKTLVEKAEKEFDQMLNRQSDTYKQATAEYRRRYGRPPPPGFDHWYEYAIAEKSPIIDDFDVVERAIEPFLALSGAEVAKTLQEAQDDRGFDTWSCRVESGRMMPGCEHLGEENLRVLADLRILSHLPNMEMLINALDEPRVLLLGRKPTSRVKRGAASFQWTDKSHREVWKEVVAKQCKGSTYSSRNVTSNIAGLPLVQDIHDAKDLCQHPEYEHMHGFWESPTTFKMTNSPVPLLSPAVLSTMSDIPFPGVDYNSGYYSYDANEDIPWEQKSDGLYWAGKTTGGFHEASEDDHWIQHHRQRFVSLANDIYPRSHAYFQRASEELGWKPVIKDLLNADTYHVYFTDVVQCENDETCNAVRDYFGVHEADPRSESFKYTLNFDLDGNGHSARFYRLLASNSLPLKQTVFKEWHDDRLIPWVHYVPISLAMDELPEVVRYLTEEEEGKKIARKLAVNGQVWSRKALKPVVYLYRLMLELAMITDPDRKAGES</sequence>
<dbReference type="SMART" id="SM00672">
    <property type="entry name" value="CAP10"/>
    <property type="match status" value="1"/>
</dbReference>
<dbReference type="Proteomes" id="UP000660729">
    <property type="component" value="Unassembled WGS sequence"/>
</dbReference>
<evidence type="ECO:0000259" key="1">
    <source>
        <dbReference type="SMART" id="SM00672"/>
    </source>
</evidence>
<dbReference type="PROSITE" id="PS51257">
    <property type="entry name" value="PROKAR_LIPOPROTEIN"/>
    <property type="match status" value="1"/>
</dbReference>
<dbReference type="AlphaFoldDB" id="A0A8H6RCT6"/>
<keyword evidence="2" id="KW-0808">Transferase</keyword>
<proteinExistence type="predicted"/>
<dbReference type="GO" id="GO:0016740">
    <property type="term" value="F:transferase activity"/>
    <property type="evidence" value="ECO:0007669"/>
    <property type="project" value="UniProtKB-KW"/>
</dbReference>
<accession>A0A8H6RCT6</accession>